<dbReference type="OrthoDB" id="421951at2759"/>
<dbReference type="HOGENOM" id="CLU_062156_0_0_1"/>
<name>D8RBH1_SELML</name>
<gene>
    <name evidence="3" type="ORF">SELMODRAFT_145599</name>
    <name evidence="2" type="ORF">SELMODRAFT_267933</name>
</gene>
<dbReference type="InterPro" id="IPR007053">
    <property type="entry name" value="LRAT_dom"/>
</dbReference>
<dbReference type="Pfam" id="PF04970">
    <property type="entry name" value="LRAT"/>
    <property type="match status" value="1"/>
</dbReference>
<dbReference type="KEGG" id="smo:SELMODRAFT_145599"/>
<dbReference type="PROSITE" id="PS51934">
    <property type="entry name" value="LRAT"/>
    <property type="match status" value="1"/>
</dbReference>
<reference evidence="3 4" key="1">
    <citation type="journal article" date="2011" name="Science">
        <title>The Selaginella genome identifies genetic changes associated with the evolution of vascular plants.</title>
        <authorList>
            <person name="Banks J.A."/>
            <person name="Nishiyama T."/>
            <person name="Hasebe M."/>
            <person name="Bowman J.L."/>
            <person name="Gribskov M."/>
            <person name="dePamphilis C."/>
            <person name="Albert V.A."/>
            <person name="Aono N."/>
            <person name="Aoyama T."/>
            <person name="Ambrose B.A."/>
            <person name="Ashton N.W."/>
            <person name="Axtell M.J."/>
            <person name="Barker E."/>
            <person name="Barker M.S."/>
            <person name="Bennetzen J.L."/>
            <person name="Bonawitz N.D."/>
            <person name="Chapple C."/>
            <person name="Cheng C."/>
            <person name="Correa L.G."/>
            <person name="Dacre M."/>
            <person name="DeBarry J."/>
            <person name="Dreyer I."/>
            <person name="Elias M."/>
            <person name="Engstrom E.M."/>
            <person name="Estelle M."/>
            <person name="Feng L."/>
            <person name="Finet C."/>
            <person name="Floyd S.K."/>
            <person name="Frommer W.B."/>
            <person name="Fujita T."/>
            <person name="Gramzow L."/>
            <person name="Gutensohn M."/>
            <person name="Harholt J."/>
            <person name="Hattori M."/>
            <person name="Heyl A."/>
            <person name="Hirai T."/>
            <person name="Hiwatashi Y."/>
            <person name="Ishikawa M."/>
            <person name="Iwata M."/>
            <person name="Karol K.G."/>
            <person name="Koehler B."/>
            <person name="Kolukisaoglu U."/>
            <person name="Kubo M."/>
            <person name="Kurata T."/>
            <person name="Lalonde S."/>
            <person name="Li K."/>
            <person name="Li Y."/>
            <person name="Litt A."/>
            <person name="Lyons E."/>
            <person name="Manning G."/>
            <person name="Maruyama T."/>
            <person name="Michael T.P."/>
            <person name="Mikami K."/>
            <person name="Miyazaki S."/>
            <person name="Morinaga S."/>
            <person name="Murata T."/>
            <person name="Mueller-Roeber B."/>
            <person name="Nelson D.R."/>
            <person name="Obara M."/>
            <person name="Oguri Y."/>
            <person name="Olmstead R.G."/>
            <person name="Onodera N."/>
            <person name="Petersen B.L."/>
            <person name="Pils B."/>
            <person name="Prigge M."/>
            <person name="Rensing S.A."/>
            <person name="Riano-Pachon D.M."/>
            <person name="Roberts A.W."/>
            <person name="Sato Y."/>
            <person name="Scheller H.V."/>
            <person name="Schulz B."/>
            <person name="Schulz C."/>
            <person name="Shakirov E.V."/>
            <person name="Shibagaki N."/>
            <person name="Shinohara N."/>
            <person name="Shippen D.E."/>
            <person name="Soerensen I."/>
            <person name="Sotooka R."/>
            <person name="Sugimoto N."/>
            <person name="Sugita M."/>
            <person name="Sumikawa N."/>
            <person name="Tanurdzic M."/>
            <person name="Theissen G."/>
            <person name="Ulvskov P."/>
            <person name="Wakazuki S."/>
            <person name="Weng J.K."/>
            <person name="Willats W.W."/>
            <person name="Wipf D."/>
            <person name="Wolf P.G."/>
            <person name="Yang L."/>
            <person name="Zimmer A.D."/>
            <person name="Zhu Q."/>
            <person name="Mitros T."/>
            <person name="Hellsten U."/>
            <person name="Loque D."/>
            <person name="Otillar R."/>
            <person name="Salamov A."/>
            <person name="Schmutz J."/>
            <person name="Shapiro H."/>
            <person name="Lindquist E."/>
            <person name="Lucas S."/>
            <person name="Rokhsar D."/>
            <person name="Grigoriev I.V."/>
        </authorList>
    </citation>
    <scope>NUCLEOTIDE SEQUENCE [LARGE SCALE GENOMIC DNA]</scope>
</reference>
<dbReference type="Gramene" id="EFJ30494">
    <property type="protein sequence ID" value="EFJ30494"/>
    <property type="gene ID" value="SELMODRAFT_145599"/>
</dbReference>
<sequence>MGYLSNRVDEASLQPGDHIYSWRSGYAYAHHGIYIGESRVIHFTRGRDQEIGTNTFLDTIISSSGPAPSTATCEICGNEPNSHGVIKSCLSCFLAGCPLYRFEYSTSLATFFVKIRGGTCSLAIADDPELVLHRANYLLENGFGCYHIFRNNCEDYAIYCKTGLLVKDRTAIGRSGQAISFIGPPVAAILSSPFRFLMSSPWGFALSTVGVYYASKYAADVGIRNDVVKVAVEDLAINVDVGLER</sequence>
<dbReference type="Proteomes" id="UP000001514">
    <property type="component" value="Unassembled WGS sequence"/>
</dbReference>
<dbReference type="AlphaFoldDB" id="D8RBH1"/>
<dbReference type="InParanoid" id="D8RBH1"/>
<feature type="domain" description="LRAT" evidence="1">
    <location>
        <begin position="20"/>
        <end position="169"/>
    </location>
</feature>
<dbReference type="eggNOG" id="ENOG502QUIP">
    <property type="taxonomic scope" value="Eukaryota"/>
</dbReference>
<dbReference type="OMA" id="NNGFRCY"/>
<evidence type="ECO:0000259" key="1">
    <source>
        <dbReference type="PROSITE" id="PS51934"/>
    </source>
</evidence>
<dbReference type="PANTHER" id="PTHR46137">
    <property type="entry name" value="OS05G0310600 PROTEIN"/>
    <property type="match status" value="1"/>
</dbReference>
<evidence type="ECO:0000313" key="3">
    <source>
        <dbReference type="EMBL" id="EFJ30494.1"/>
    </source>
</evidence>
<dbReference type="EMBL" id="GL377575">
    <property type="protein sequence ID" value="EFJ30494.1"/>
    <property type="molecule type" value="Genomic_DNA"/>
</dbReference>
<protein>
    <recommendedName>
        <fullName evidence="1">LRAT domain-containing protein</fullName>
    </recommendedName>
</protein>
<evidence type="ECO:0000313" key="4">
    <source>
        <dbReference type="Proteomes" id="UP000001514"/>
    </source>
</evidence>
<dbReference type="KEGG" id="smo:SELMODRAFT_267933"/>
<dbReference type="Gene3D" id="3.90.1720.10">
    <property type="entry name" value="endopeptidase domain like (from Nostoc punctiforme)"/>
    <property type="match status" value="1"/>
</dbReference>
<dbReference type="EMBL" id="GL377594">
    <property type="protein sequence ID" value="EFJ23045.1"/>
    <property type="molecule type" value="Genomic_DNA"/>
</dbReference>
<organism evidence="4">
    <name type="scientific">Selaginella moellendorffii</name>
    <name type="common">Spikemoss</name>
    <dbReference type="NCBI Taxonomy" id="88036"/>
    <lineage>
        <taxon>Eukaryota</taxon>
        <taxon>Viridiplantae</taxon>
        <taxon>Streptophyta</taxon>
        <taxon>Embryophyta</taxon>
        <taxon>Tracheophyta</taxon>
        <taxon>Lycopodiopsida</taxon>
        <taxon>Selaginellales</taxon>
        <taxon>Selaginellaceae</taxon>
        <taxon>Selaginella</taxon>
    </lineage>
</organism>
<accession>D8RBH1</accession>
<evidence type="ECO:0000313" key="2">
    <source>
        <dbReference type="EMBL" id="EFJ23045.1"/>
    </source>
</evidence>
<dbReference type="FunCoup" id="D8RBH1">
    <property type="interactions" value="517"/>
</dbReference>
<proteinExistence type="predicted"/>
<dbReference type="PANTHER" id="PTHR46137:SF3">
    <property type="entry name" value="OS05G0310600 PROTEIN"/>
    <property type="match status" value="1"/>
</dbReference>
<keyword evidence="4" id="KW-1185">Reference proteome</keyword>
<dbReference type="Gramene" id="EFJ23045">
    <property type="protein sequence ID" value="EFJ23045"/>
    <property type="gene ID" value="SELMODRAFT_267933"/>
</dbReference>
<dbReference type="STRING" id="88036.D8RBH1"/>